<dbReference type="PANTHER" id="PTHR35332:SF2">
    <property type="entry name" value="REGULATION OF ENOLASE PROTEIN 1"/>
    <property type="match status" value="1"/>
</dbReference>
<dbReference type="HOGENOM" id="CLU_077442_2_1_1"/>
<dbReference type="Proteomes" id="UP000054266">
    <property type="component" value="Unassembled WGS sequence"/>
</dbReference>
<dbReference type="AlphaFoldDB" id="A0A0D2FT92"/>
<reference evidence="1 2" key="1">
    <citation type="submission" date="2015-01" db="EMBL/GenBank/DDBJ databases">
        <title>The Genome Sequence of Capronia semiimmersa CBS27337.</title>
        <authorList>
            <consortium name="The Broad Institute Genomics Platform"/>
            <person name="Cuomo C."/>
            <person name="de Hoog S."/>
            <person name="Gorbushina A."/>
            <person name="Stielow B."/>
            <person name="Teixiera M."/>
            <person name="Abouelleil A."/>
            <person name="Chapman S.B."/>
            <person name="Priest M."/>
            <person name="Young S.K."/>
            <person name="Wortman J."/>
            <person name="Nusbaum C."/>
            <person name="Birren B."/>
        </authorList>
    </citation>
    <scope>NUCLEOTIDE SEQUENCE [LARGE SCALE GENOMIC DNA]</scope>
    <source>
        <strain evidence="1 2">CBS 27337</strain>
    </source>
</reference>
<proteinExistence type="predicted"/>
<evidence type="ECO:0008006" key="3">
    <source>
        <dbReference type="Google" id="ProtNLM"/>
    </source>
</evidence>
<dbReference type="InterPro" id="IPR009784">
    <property type="entry name" value="DUF1349"/>
</dbReference>
<dbReference type="Gene3D" id="2.60.120.200">
    <property type="match status" value="1"/>
</dbReference>
<accession>A0A0D2FT92</accession>
<dbReference type="EMBL" id="KN846962">
    <property type="protein sequence ID" value="KIW63284.1"/>
    <property type="molecule type" value="Genomic_DNA"/>
</dbReference>
<organism evidence="1 2">
    <name type="scientific">Phialophora macrospora</name>
    <dbReference type="NCBI Taxonomy" id="1851006"/>
    <lineage>
        <taxon>Eukaryota</taxon>
        <taxon>Fungi</taxon>
        <taxon>Dikarya</taxon>
        <taxon>Ascomycota</taxon>
        <taxon>Pezizomycotina</taxon>
        <taxon>Eurotiomycetes</taxon>
        <taxon>Chaetothyriomycetidae</taxon>
        <taxon>Chaetothyriales</taxon>
        <taxon>Herpotrichiellaceae</taxon>
        <taxon>Phialophora</taxon>
    </lineage>
</organism>
<protein>
    <recommendedName>
        <fullName evidence="3">Beta-xylosidase C-terminal Concanavalin A-like domain-containing protein</fullName>
    </recommendedName>
</protein>
<dbReference type="PANTHER" id="PTHR35332">
    <property type="entry name" value="REGULATION OF ENOLASE PROTEIN 1"/>
    <property type="match status" value="1"/>
</dbReference>
<keyword evidence="2" id="KW-1185">Reference proteome</keyword>
<sequence length="233" mass="25544">MAELSVVNFAVGQSTVPDRDHQGLLPSAFILDAAPNTDIYASPLPPVHHAFSAPVIYRRMTKRSFQSAQVSVRARWSLQFDQGGLVFVIPASSNPAPDATTAQTADKHPEWVKVGVEVNDGKPYVSVVAKSRENWCDWSLVPLQNGAPPLGQESGATISLTRSKNALLVWMLSGQEKMLIRKVPWVFLAADNDATEVWVGVYAARPDPDGEAGKTQEQLQVSFEGFDMRWAQE</sequence>
<gene>
    <name evidence="1" type="ORF">PV04_10143</name>
</gene>
<dbReference type="STRING" id="5601.A0A0D2FT92"/>
<name>A0A0D2FT92_9EURO</name>
<dbReference type="Pfam" id="PF07081">
    <property type="entry name" value="DUF1349"/>
    <property type="match status" value="1"/>
</dbReference>
<evidence type="ECO:0000313" key="1">
    <source>
        <dbReference type="EMBL" id="KIW63284.1"/>
    </source>
</evidence>
<evidence type="ECO:0000313" key="2">
    <source>
        <dbReference type="Proteomes" id="UP000054266"/>
    </source>
</evidence>